<keyword evidence="1" id="KW-0472">Membrane</keyword>
<reference evidence="4 5" key="1">
    <citation type="submission" date="2020-07" db="EMBL/GenBank/DDBJ databases">
        <title>Sequencing the genomes of 1000 actinobacteria strains.</title>
        <authorList>
            <person name="Klenk H.-P."/>
        </authorList>
    </citation>
    <scope>NUCLEOTIDE SEQUENCE [LARGE SCALE GENOMIC DNA]</scope>
    <source>
        <strain evidence="4 5">DSM 24482</strain>
    </source>
</reference>
<dbReference type="InterPro" id="IPR009597">
    <property type="entry name" value="DUF1206"/>
</dbReference>
<feature type="domain" description="DUF1206" evidence="2">
    <location>
        <begin position="189"/>
        <end position="257"/>
    </location>
</feature>
<dbReference type="Proteomes" id="UP000577956">
    <property type="component" value="Unassembled WGS sequence"/>
</dbReference>
<evidence type="ECO:0000256" key="1">
    <source>
        <dbReference type="SAM" id="Phobius"/>
    </source>
</evidence>
<feature type="transmembrane region" description="Helical" evidence="1">
    <location>
        <begin position="60"/>
        <end position="81"/>
    </location>
</feature>
<feature type="transmembrane region" description="Helical" evidence="1">
    <location>
        <begin position="230"/>
        <end position="253"/>
    </location>
</feature>
<feature type="domain" description="DUF1206" evidence="2">
    <location>
        <begin position="19"/>
        <end position="86"/>
    </location>
</feature>
<accession>A0A7Y9FD95</accession>
<evidence type="ECO:0000259" key="2">
    <source>
        <dbReference type="Pfam" id="PF06724"/>
    </source>
</evidence>
<feature type="transmembrane region" description="Helical" evidence="1">
    <location>
        <begin position="21"/>
        <end position="40"/>
    </location>
</feature>
<evidence type="ECO:0000313" key="4">
    <source>
        <dbReference type="EMBL" id="NYD85048.1"/>
    </source>
</evidence>
<dbReference type="Pfam" id="PF06724">
    <property type="entry name" value="DUF1206"/>
    <property type="match status" value="3"/>
</dbReference>
<gene>
    <name evidence="4" type="ORF">BKA21_000597</name>
    <name evidence="3" type="ORF">Col01nite_29120</name>
</gene>
<dbReference type="Proteomes" id="UP000618382">
    <property type="component" value="Unassembled WGS sequence"/>
</dbReference>
<dbReference type="EMBL" id="BONN01000009">
    <property type="protein sequence ID" value="GIG33753.1"/>
    <property type="molecule type" value="Genomic_DNA"/>
</dbReference>
<dbReference type="AlphaFoldDB" id="A0A7Y9FD95"/>
<organism evidence="4 5">
    <name type="scientific">Cellulomonas oligotrophica</name>
    <dbReference type="NCBI Taxonomy" id="931536"/>
    <lineage>
        <taxon>Bacteria</taxon>
        <taxon>Bacillati</taxon>
        <taxon>Actinomycetota</taxon>
        <taxon>Actinomycetes</taxon>
        <taxon>Micrococcales</taxon>
        <taxon>Cellulomonadaceae</taxon>
        <taxon>Cellulomonas</taxon>
    </lineage>
</organism>
<feature type="transmembrane region" description="Helical" evidence="1">
    <location>
        <begin position="139"/>
        <end position="160"/>
    </location>
</feature>
<dbReference type="RefSeq" id="WP_140458694.1">
    <property type="nucleotide sequence ID" value="NZ_BAABFI010000003.1"/>
</dbReference>
<feature type="transmembrane region" description="Helical" evidence="1">
    <location>
        <begin position="102"/>
        <end position="119"/>
    </location>
</feature>
<feature type="transmembrane region" description="Helical" evidence="1">
    <location>
        <begin position="188"/>
        <end position="210"/>
    </location>
</feature>
<feature type="domain" description="DUF1206" evidence="2">
    <location>
        <begin position="98"/>
        <end position="164"/>
    </location>
</feature>
<proteinExistence type="predicted"/>
<reference evidence="3 6" key="2">
    <citation type="submission" date="2021-01" db="EMBL/GenBank/DDBJ databases">
        <title>Whole genome shotgun sequence of Cellulomonas oligotrophica NBRC 109435.</title>
        <authorList>
            <person name="Komaki H."/>
            <person name="Tamura T."/>
        </authorList>
    </citation>
    <scope>NUCLEOTIDE SEQUENCE [LARGE SCALE GENOMIC DNA]</scope>
    <source>
        <strain evidence="3 6">NBRC 109435</strain>
    </source>
</reference>
<comment type="caution">
    <text evidence="4">The sequence shown here is derived from an EMBL/GenBank/DDBJ whole genome shotgun (WGS) entry which is preliminary data.</text>
</comment>
<keyword evidence="6" id="KW-1185">Reference proteome</keyword>
<name>A0A7Y9FD95_9CELL</name>
<evidence type="ECO:0000313" key="5">
    <source>
        <dbReference type="Proteomes" id="UP000577956"/>
    </source>
</evidence>
<evidence type="ECO:0000313" key="6">
    <source>
        <dbReference type="Proteomes" id="UP000618382"/>
    </source>
</evidence>
<protein>
    <submittedName>
        <fullName evidence="4">Succinate dehydrogenase/fumarate reductase cytochrome b subunit</fullName>
    </submittedName>
</protein>
<evidence type="ECO:0000313" key="3">
    <source>
        <dbReference type="EMBL" id="GIG33753.1"/>
    </source>
</evidence>
<keyword evidence="1" id="KW-0812">Transmembrane</keyword>
<keyword evidence="1" id="KW-1133">Transmembrane helix</keyword>
<sequence>MTTLAARHPQHAWEVGARAGYAVSGLLHALIGVLALQLALGSSSADADQSGALQAVAGSPFGAVVLWFAVVAFVALGAWQAAAALRGAGQETADRVKAGAKAVMYLALAGTSYAFAQGSGSSSSGQTSDATAQLMQAPAGRVLVGAVGLGVVAVGVYHVVKGVRKKFLDDLRSLPSGRAGRAARWCGVLGYAAKGAALMVVGGLFVVAAVQQDPQEATGLDGALTALRDAPMGTVLLVLVAGGFVLFGVYCFVRARFGSL</sequence>
<dbReference type="EMBL" id="JACCBK010000001">
    <property type="protein sequence ID" value="NYD85048.1"/>
    <property type="molecule type" value="Genomic_DNA"/>
</dbReference>